<feature type="domain" description="Filamentous haemagglutinin FhaB/tRNA nuclease CdiA-like TPS" evidence="3">
    <location>
        <begin position="33"/>
        <end position="143"/>
    </location>
</feature>
<evidence type="ECO:0000313" key="4">
    <source>
        <dbReference type="EMBL" id="EDX72169.1"/>
    </source>
</evidence>
<dbReference type="HOGENOM" id="CLU_001325_1_0_3"/>
<dbReference type="InterPro" id="IPR008638">
    <property type="entry name" value="FhaB/CdiA-like_TPS"/>
</dbReference>
<reference evidence="4 5" key="1">
    <citation type="submission" date="2008-07" db="EMBL/GenBank/DDBJ databases">
        <authorList>
            <person name="Tandeau de Marsac N."/>
            <person name="Ferriera S."/>
            <person name="Johnson J."/>
            <person name="Kravitz S."/>
            <person name="Beeson K."/>
            <person name="Sutton G."/>
            <person name="Rogers Y.-H."/>
            <person name="Friedman R."/>
            <person name="Frazier M."/>
            <person name="Venter J.C."/>
        </authorList>
    </citation>
    <scope>NUCLEOTIDE SEQUENCE [LARGE SCALE GENOMIC DNA]</scope>
    <source>
        <strain evidence="4 5">PCC 7420</strain>
    </source>
</reference>
<protein>
    <submittedName>
        <fullName evidence="4">Haemagglutination activity domain protein</fullName>
    </submittedName>
</protein>
<evidence type="ECO:0000259" key="3">
    <source>
        <dbReference type="SMART" id="SM00912"/>
    </source>
</evidence>
<feature type="signal peptide" evidence="2">
    <location>
        <begin position="1"/>
        <end position="28"/>
    </location>
</feature>
<dbReference type="InterPro" id="IPR011050">
    <property type="entry name" value="Pectin_lyase_fold/virulence"/>
</dbReference>
<dbReference type="EMBL" id="DS989866">
    <property type="protein sequence ID" value="EDX72169.1"/>
    <property type="molecule type" value="Genomic_DNA"/>
</dbReference>
<feature type="region of interest" description="Disordered" evidence="1">
    <location>
        <begin position="2172"/>
        <end position="2193"/>
    </location>
</feature>
<accession>B4W0Q7</accession>
<dbReference type="SMART" id="SM00912">
    <property type="entry name" value="Haemagg_act"/>
    <property type="match status" value="1"/>
</dbReference>
<feature type="chain" id="PRO_5002825806" evidence="2">
    <location>
        <begin position="29"/>
        <end position="2193"/>
    </location>
</feature>
<organism evidence="4 5">
    <name type="scientific">Coleofasciculus chthonoplastes PCC 7420</name>
    <dbReference type="NCBI Taxonomy" id="118168"/>
    <lineage>
        <taxon>Bacteria</taxon>
        <taxon>Bacillati</taxon>
        <taxon>Cyanobacteriota</taxon>
        <taxon>Cyanophyceae</taxon>
        <taxon>Coleofasciculales</taxon>
        <taxon>Coleofasciculaceae</taxon>
        <taxon>Coleofasciculus</taxon>
    </lineage>
</organism>
<dbReference type="Proteomes" id="UP000003835">
    <property type="component" value="Unassembled WGS sequence"/>
</dbReference>
<dbReference type="NCBIfam" id="TIGR01901">
    <property type="entry name" value="adhes_NPXG"/>
    <property type="match status" value="1"/>
</dbReference>
<sequence length="2193" mass="220916">MMRKTTGYASILSSLSVTLLTSLSPVSAQIVPDNTLPVNSQVTGCPVCLIEGGTVRGVNLFHSFEEFSVQTGGEAFFNNGLDIENILGRVTGTNISDIDGWIRANGTANLFLINPNGIVFGENARLDVGGSFVASTANSFTFPDGSEFSATNPQAPPLLTINVTPGLQYGTNSPGGTIANAGNLTAGQDLTLAADNLELQGELSAGKDLTLHAQDTVRIRDSVTHPFIASAQGNLLVTGNQGIDIFALNHPDSGLFSGGDMVLRSAADVGGDAHYWSGGSFRIEQLDGSLGILSSPHDPIIRAIGDVFIQAYEGASLHILAGGSVEIPDYVWIQGADAENGLVERVNLADGTIISINGQNEPTLDIRAGVNPDFLGEPGLMGTGNFIPPAYPTPTPSSADISIGTILFAEANNPSIPLPGRLLLTNQYQPNSSLNGDIQVTDRLQGSWGAISMDGGAGNPSVMINSRGGITLKGTVNTFSDSGDGGAISLTAFGDVTSQAIFSYGGSLGGGGDIDITSKNGAVQIENSLLDSSTFGLRNAGDINITSRSLVLKNTRLMTRTFGQGDAGNVTIVADDTVTLDDSGVLSFVGNTGMGNGGDINITADSLSVMNGASISASTFGEGNGGQVVIRATDSVLLDGEDSEGFVSGVFSEVGSEAKGNSGGVEIESGSLSLMNGALISTTTFGEGNAGKVVIRATDNLLLDGESTQGDSSRILSAVYSGAKGNSGGVEIESGSLSLTNGALITANTRGEGNAGQVVIRATDSVFLDGESTQGGGSRILSTVEPGAKGDSGGVEIEGGSLTATNGASIVASTLAEGDAGKVVIRATDSILLDGENTQGFLSGIYSAVASEAKGNSGGVEIESGSLSLRNGARISTTTFGEGNAGKVVIQATDNVSLDGESRRGFVSGVFSEVESEAKGNSGGVEIESGSLSLTNGTLISANTKGEGDAGQVVIRVTDNVLLDGEDSQGDSSRILSGVEPGAQGNSGGVEIESGSLSLMNGAVIGASTLGEGDAGKVVIRATDSIFLDGEDSEGFVSGVLSTVGSEAKGNSGGVEIESGSLSLMNGAVITASTFGEGNAGKVVIRATDSVLLDGESTQGRVSAVFSEVESEAKGNSGGVEIESGSLSLTNGALISANTQGEGNAGQVVIRATDSVLLDGESTQGFTSRILSAVNSGAQGNSEGVEIESGSLSLTNGAQIVANTQGEGNAGKVVIRATDNVLLDGESRRGFVSGVFSEVESEANGNSGGVEIESGSLSLTNGAAINASTFGEGDAGQVVIRATDSIFLDGESTQGFTSRILSAVNSGAQGNSEGVEIESGSLSLTNGAQIVANTQGEGNAGKVVIRATDNVLLDGESRRGFVSGVFSEVESEANGNSGGVEIESGSLSLTNGAAINASTFGEGDAGQVVIRATDSIFLDGESRRGFVSGVFSEVESEAKGNSGGVEIESDSLSLTNGALISANTKGEGNAGLVVIRTTDNVLLDGENSQGFASRILSAVESGAKGNSGGVEIESDSLSLTNGAAIGASTLGEGDAGKVVIRATDNVLFDGEDSEGTVSGVFSQVGSEAKGNSGGVEIESSSLSLMNGALITANTRGEGDAGKVVIRATDNVLLDGENSEGFSSRILSAVEPEATGNSGGVEIESGSLRATNGAAINASTSGEGDAGKVVIRATDSILLDGEDSEGFVSGVFSEVKSEAQGNSGGIEIESGSLSLMNGAVIGANTKGEGDAGLVVIRATDSVFLDGESTQGFPSRILSAVESGAKGDSGGVEIESGSLRATNGAQIVANTLGEGNAGLVVIRATDSILFDGESTQGFSSGVFSEVESEAQGNSEGVEIESGSLTVTNGAEISAETRSTGMAGDVRINVTDFIQLSGNSDIRANATAGGPAGDLTIETGRISLDNGAEITVSSPSGQAGDLTITADSLRLNQGRILAETATSDAEGGANINLNGLELLLLENESLISANALEDANGGNVTIDAKFIVATPPTGPNGSDITANAVRGNGGRVSVTTQGLFGIEFRDQLTPDNDITVSSEFGIAGNFELNQLGIDPSQGLIELPSSLVDASGQIIRRCGVAGNQNRGEFIVTGRGGLPISPDEPIRSESVLVDLGNGVIGEHVETRHGASGEHVETLHATSGEQGGNSQSPIRQIIEAQGWVRLPDGTIVLTANPPTVTSPLAEQPTDFCHNDSPSP</sequence>
<evidence type="ECO:0000256" key="2">
    <source>
        <dbReference type="SAM" id="SignalP"/>
    </source>
</evidence>
<dbReference type="eggNOG" id="COG3210">
    <property type="taxonomic scope" value="Bacteria"/>
</dbReference>
<keyword evidence="5" id="KW-1185">Reference proteome</keyword>
<evidence type="ECO:0000256" key="1">
    <source>
        <dbReference type="SAM" id="MobiDB-lite"/>
    </source>
</evidence>
<dbReference type="RefSeq" id="WP_006104695.1">
    <property type="nucleotide sequence ID" value="NZ_DS989866.1"/>
</dbReference>
<dbReference type="STRING" id="118168.MC7420_8261"/>
<dbReference type="Pfam" id="PF05860">
    <property type="entry name" value="TPS"/>
    <property type="match status" value="1"/>
</dbReference>
<dbReference type="Gene3D" id="2.160.20.10">
    <property type="entry name" value="Single-stranded right-handed beta-helix, Pectin lyase-like"/>
    <property type="match status" value="7"/>
</dbReference>
<gene>
    <name evidence="4" type="ORF">MC7420_8261</name>
</gene>
<keyword evidence="2" id="KW-0732">Signal</keyword>
<dbReference type="SUPFAM" id="SSF51126">
    <property type="entry name" value="Pectin lyase-like"/>
    <property type="match status" value="10"/>
</dbReference>
<dbReference type="InterPro" id="IPR012334">
    <property type="entry name" value="Pectin_lyas_fold"/>
</dbReference>
<name>B4W0Q7_9CYAN</name>
<proteinExistence type="predicted"/>
<evidence type="ECO:0000313" key="5">
    <source>
        <dbReference type="Proteomes" id="UP000003835"/>
    </source>
</evidence>